<reference evidence="3" key="1">
    <citation type="journal article" date="2014" name="Int. J. Syst. Evol. Microbiol.">
        <title>Complete genome sequence of Corynebacterium casei LMG S-19264T (=DSM 44701T), isolated from a smear-ripened cheese.</title>
        <authorList>
            <consortium name="US DOE Joint Genome Institute (JGI-PGF)"/>
            <person name="Walter F."/>
            <person name="Albersmeier A."/>
            <person name="Kalinowski J."/>
            <person name="Ruckert C."/>
        </authorList>
    </citation>
    <scope>NUCLEOTIDE SEQUENCE</scope>
    <source>
        <strain evidence="3">KCTC 32296</strain>
    </source>
</reference>
<gene>
    <name evidence="3" type="ORF">GCM10011273_31260</name>
</gene>
<feature type="transmembrane region" description="Helical" evidence="1">
    <location>
        <begin position="12"/>
        <end position="32"/>
    </location>
</feature>
<dbReference type="Pfam" id="PF13400">
    <property type="entry name" value="Tad"/>
    <property type="match status" value="1"/>
</dbReference>
<dbReference type="Proteomes" id="UP000662572">
    <property type="component" value="Unassembled WGS sequence"/>
</dbReference>
<proteinExistence type="predicted"/>
<name>A0A918QDP2_9CAUL</name>
<dbReference type="AlphaFoldDB" id="A0A918QDP2"/>
<keyword evidence="4" id="KW-1185">Reference proteome</keyword>
<sequence>MFRRFFNDERGASAIIMALSMSMVICLAALAVDIGSIFLHTRKLQGAADLAAMTAAADLSRADAAASATVAANLTGTTTVTEIGQYDQSLSHDNRFKTTALTSANAARVTLTAQAPLYFGQVLLDKPSITISRTATASQTQLAAFSIGSRLASLNGGLLNSLLSGLTGSSVSLTVMDYNHLVSARVDLLSYVSALHETVALDAASFDDTLNAEVKLGDALNLLAEEVDLNARGPLKVLAATNIKDTKIKLNDLIDLGVYGNQDYIKGASDSAVSVDSLALVNAMLTTANKNRQVELNLSSQVPSLSALKVWLAIGERPNSSPWITVTRSGEPIIRTAQTRLYVEASIGGVGSVLSALGVKALKLPVFIELASGEAKLASITCTGSKSVTLSVRPSIGQVNIGEINVADLNNFKKTLTVNDATLVNISALGIPVISATAKAQIKLGGETWKSQAFTADDIKNHTIKTVKTDDAVQSLTQSLVDKVDLTVVLAGIKIKVGPAVSAIGSLLSFAAPLVDGVLNTLLGTLGIGLGEADVQVHGLRCSGAALVS</sequence>
<accession>A0A918QDP2</accession>
<evidence type="ECO:0000313" key="4">
    <source>
        <dbReference type="Proteomes" id="UP000662572"/>
    </source>
</evidence>
<evidence type="ECO:0000256" key="1">
    <source>
        <dbReference type="SAM" id="Phobius"/>
    </source>
</evidence>
<keyword evidence="1" id="KW-0812">Transmembrane</keyword>
<keyword evidence="1" id="KW-0472">Membrane</keyword>
<comment type="caution">
    <text evidence="3">The sequence shown here is derived from an EMBL/GenBank/DDBJ whole genome shotgun (WGS) entry which is preliminary data.</text>
</comment>
<keyword evidence="1" id="KW-1133">Transmembrane helix</keyword>
<organism evidence="3 4">
    <name type="scientific">Asticcacaulis endophyticus</name>
    <dbReference type="NCBI Taxonomy" id="1395890"/>
    <lineage>
        <taxon>Bacteria</taxon>
        <taxon>Pseudomonadati</taxon>
        <taxon>Pseudomonadota</taxon>
        <taxon>Alphaproteobacteria</taxon>
        <taxon>Caulobacterales</taxon>
        <taxon>Caulobacteraceae</taxon>
        <taxon>Asticcacaulis</taxon>
    </lineage>
</organism>
<feature type="domain" description="Putative Flp pilus-assembly TadG-like N-terminal" evidence="2">
    <location>
        <begin position="11"/>
        <end position="58"/>
    </location>
</feature>
<protein>
    <submittedName>
        <fullName evidence="3">Membrane protein</fullName>
    </submittedName>
</protein>
<dbReference type="RefSeq" id="WP_189488305.1">
    <property type="nucleotide sequence ID" value="NZ_BMZB01000005.1"/>
</dbReference>
<dbReference type="InterPro" id="IPR028087">
    <property type="entry name" value="Tad_N"/>
</dbReference>
<reference evidence="3" key="2">
    <citation type="submission" date="2020-09" db="EMBL/GenBank/DDBJ databases">
        <authorList>
            <person name="Sun Q."/>
            <person name="Kim S."/>
        </authorList>
    </citation>
    <scope>NUCLEOTIDE SEQUENCE</scope>
    <source>
        <strain evidence="3">KCTC 32296</strain>
    </source>
</reference>
<dbReference type="EMBL" id="BMZB01000005">
    <property type="protein sequence ID" value="GGZ42230.1"/>
    <property type="molecule type" value="Genomic_DNA"/>
</dbReference>
<evidence type="ECO:0000313" key="3">
    <source>
        <dbReference type="EMBL" id="GGZ42230.1"/>
    </source>
</evidence>
<evidence type="ECO:0000259" key="2">
    <source>
        <dbReference type="Pfam" id="PF13400"/>
    </source>
</evidence>